<dbReference type="NCBIfam" id="TIGR01499">
    <property type="entry name" value="folC"/>
    <property type="match status" value="1"/>
</dbReference>
<feature type="region of interest" description="Disordered" evidence="7">
    <location>
        <begin position="530"/>
        <end position="656"/>
    </location>
</feature>
<keyword evidence="4" id="KW-0547">Nucleotide-binding</keyword>
<evidence type="ECO:0000259" key="8">
    <source>
        <dbReference type="Pfam" id="PF08245"/>
    </source>
</evidence>
<dbReference type="InterPro" id="IPR036615">
    <property type="entry name" value="Mur_ligase_C_dom_sf"/>
</dbReference>
<keyword evidence="10" id="KW-1185">Reference proteome</keyword>
<evidence type="ECO:0000256" key="2">
    <source>
        <dbReference type="ARBA" id="ARBA00022598"/>
    </source>
</evidence>
<feature type="compositionally biased region" description="Basic and acidic residues" evidence="7">
    <location>
        <begin position="591"/>
        <end position="611"/>
    </location>
</feature>
<sequence length="656" mass="73821">MIQPGLERIGLLLKDVTFPWKAIHVAGTNGKGSICHYAATLLRRRSIRIGHFTSPHLINRWDGIAINDKAVDEVAFKRVEKHFTDMSLRENINASSFEILTATAFTMFNKANIDIGVVEVGMGGTLDATNILNNQAISVIAKIAKDHEGFLGNTLTEIARHKAGILRPNVPYIVNPMNEWNVHDVIDEYAKEIGAGPRLVGDTPKLRENLYSLPDWRRFAQDLRPFQRDNAVLAIIAVKEALKSADKQTIRDDTIVDELNKKRIQKPGRFQFMHVQPVFKSPDDLGRFIIVDGAHNPDAASALHDFMYKERYRERHRRKQLERELAPREGWPVTWVLAMTEGKDAWKYLSAILKPGDTVITTSFGPVDGMPWVKSMDPSALLQTALSAQEGITGFAMPLPGAVRAVCAAKYLTSIHSQIVLTGSLYFVGDLHRELQGRNRYDYWKLKRNIQDQKTFMKMHREERERAERFLSGRDIDLSDRQDTSTPLEAAGGSEASSVMQKNVKIQAEIEALEKEMDLLTVQELELLNSDRSSSEASTQDQAEEGTSTTPQEAGENQHTGSQSSNRYMNAPDSAGDPFPTSVDEPSPFEQEFKKLAGRRREPQVEGEERGILSLPGERMKGDHPRNRNPNVHPQSAGTMNRRPTFLLEKKKRESL</sequence>
<feature type="compositionally biased region" description="Basic and acidic residues" evidence="7">
    <location>
        <begin position="468"/>
        <end position="483"/>
    </location>
</feature>
<dbReference type="SUPFAM" id="SSF53244">
    <property type="entry name" value="MurD-like peptide ligases, peptide-binding domain"/>
    <property type="match status" value="1"/>
</dbReference>
<dbReference type="PANTHER" id="PTHR11136">
    <property type="entry name" value="FOLYLPOLYGLUTAMATE SYNTHASE-RELATED"/>
    <property type="match status" value="1"/>
</dbReference>
<feature type="compositionally biased region" description="Polar residues" evidence="7">
    <location>
        <begin position="628"/>
        <end position="639"/>
    </location>
</feature>
<dbReference type="AlphaFoldDB" id="A0A6A7ALZ1"/>
<dbReference type="UniPathway" id="UPA00850"/>
<dbReference type="InterPro" id="IPR001645">
    <property type="entry name" value="Folylpolyglutamate_synth"/>
</dbReference>
<dbReference type="InterPro" id="IPR013221">
    <property type="entry name" value="Mur_ligase_cen"/>
</dbReference>
<dbReference type="GO" id="GO:0005524">
    <property type="term" value="F:ATP binding"/>
    <property type="evidence" value="ECO:0007669"/>
    <property type="project" value="UniProtKB-KW"/>
</dbReference>
<evidence type="ECO:0000256" key="7">
    <source>
        <dbReference type="SAM" id="MobiDB-lite"/>
    </source>
</evidence>
<evidence type="ECO:0000256" key="6">
    <source>
        <dbReference type="ARBA" id="ARBA00022842"/>
    </source>
</evidence>
<dbReference type="PANTHER" id="PTHR11136:SF0">
    <property type="entry name" value="DIHYDROFOLATE SYNTHETASE-RELATED"/>
    <property type="match status" value="1"/>
</dbReference>
<dbReference type="GO" id="GO:0004326">
    <property type="term" value="F:tetrahydrofolylpolyglutamate synthase activity"/>
    <property type="evidence" value="ECO:0007669"/>
    <property type="project" value="InterPro"/>
</dbReference>
<organism evidence="9 10">
    <name type="scientific">Ophiobolus disseminans</name>
    <dbReference type="NCBI Taxonomy" id="1469910"/>
    <lineage>
        <taxon>Eukaryota</taxon>
        <taxon>Fungi</taxon>
        <taxon>Dikarya</taxon>
        <taxon>Ascomycota</taxon>
        <taxon>Pezizomycotina</taxon>
        <taxon>Dothideomycetes</taxon>
        <taxon>Pleosporomycetidae</taxon>
        <taxon>Pleosporales</taxon>
        <taxon>Pleosporineae</taxon>
        <taxon>Phaeosphaeriaceae</taxon>
        <taxon>Ophiobolus</taxon>
    </lineage>
</organism>
<keyword evidence="3" id="KW-0479">Metal-binding</keyword>
<name>A0A6A7ALZ1_9PLEO</name>
<dbReference type="OrthoDB" id="5212574at2759"/>
<dbReference type="Pfam" id="PF08245">
    <property type="entry name" value="Mur_ligase_M"/>
    <property type="match status" value="1"/>
</dbReference>
<dbReference type="PROSITE" id="PS01012">
    <property type="entry name" value="FOLYLPOLYGLU_SYNT_2"/>
    <property type="match status" value="1"/>
</dbReference>
<evidence type="ECO:0000256" key="5">
    <source>
        <dbReference type="ARBA" id="ARBA00022840"/>
    </source>
</evidence>
<dbReference type="Gene3D" id="3.40.1190.10">
    <property type="entry name" value="Mur-like, catalytic domain"/>
    <property type="match status" value="1"/>
</dbReference>
<dbReference type="GO" id="GO:0005829">
    <property type="term" value="C:cytosol"/>
    <property type="evidence" value="ECO:0007669"/>
    <property type="project" value="TreeGrafter"/>
</dbReference>
<evidence type="ECO:0000313" key="9">
    <source>
        <dbReference type="EMBL" id="KAF2833707.1"/>
    </source>
</evidence>
<proteinExistence type="inferred from homology"/>
<feature type="region of interest" description="Disordered" evidence="7">
    <location>
        <begin position="468"/>
        <end position="500"/>
    </location>
</feature>
<keyword evidence="5" id="KW-0067">ATP-binding</keyword>
<feature type="domain" description="Mur ligase central" evidence="8">
    <location>
        <begin position="25"/>
        <end position="176"/>
    </location>
</feature>
<keyword evidence="6" id="KW-0460">Magnesium</keyword>
<dbReference type="EMBL" id="MU006216">
    <property type="protein sequence ID" value="KAF2833707.1"/>
    <property type="molecule type" value="Genomic_DNA"/>
</dbReference>
<dbReference type="Proteomes" id="UP000799424">
    <property type="component" value="Unassembled WGS sequence"/>
</dbReference>
<comment type="similarity">
    <text evidence="1">Belongs to the folylpolyglutamate synthase family.</text>
</comment>
<evidence type="ECO:0000256" key="3">
    <source>
        <dbReference type="ARBA" id="ARBA00022723"/>
    </source>
</evidence>
<dbReference type="GO" id="GO:0005739">
    <property type="term" value="C:mitochondrion"/>
    <property type="evidence" value="ECO:0007669"/>
    <property type="project" value="TreeGrafter"/>
</dbReference>
<protein>
    <submittedName>
        <fullName evidence="9">Mur ligase</fullName>
    </submittedName>
</protein>
<evidence type="ECO:0000313" key="10">
    <source>
        <dbReference type="Proteomes" id="UP000799424"/>
    </source>
</evidence>
<dbReference type="GO" id="GO:0008841">
    <property type="term" value="F:dihydrofolate synthase activity"/>
    <property type="evidence" value="ECO:0007669"/>
    <property type="project" value="TreeGrafter"/>
</dbReference>
<dbReference type="SUPFAM" id="SSF53623">
    <property type="entry name" value="MurD-like peptide ligases, catalytic domain"/>
    <property type="match status" value="1"/>
</dbReference>
<accession>A0A6A7ALZ1</accession>
<keyword evidence="2 9" id="KW-0436">Ligase</keyword>
<dbReference type="InterPro" id="IPR018109">
    <property type="entry name" value="Folylpolyglutamate_synth_CS"/>
</dbReference>
<reference evidence="9" key="1">
    <citation type="journal article" date="2020" name="Stud. Mycol.">
        <title>101 Dothideomycetes genomes: a test case for predicting lifestyles and emergence of pathogens.</title>
        <authorList>
            <person name="Haridas S."/>
            <person name="Albert R."/>
            <person name="Binder M."/>
            <person name="Bloem J."/>
            <person name="Labutti K."/>
            <person name="Salamov A."/>
            <person name="Andreopoulos B."/>
            <person name="Baker S."/>
            <person name="Barry K."/>
            <person name="Bills G."/>
            <person name="Bluhm B."/>
            <person name="Cannon C."/>
            <person name="Castanera R."/>
            <person name="Culley D."/>
            <person name="Daum C."/>
            <person name="Ezra D."/>
            <person name="Gonzalez J."/>
            <person name="Henrissat B."/>
            <person name="Kuo A."/>
            <person name="Liang C."/>
            <person name="Lipzen A."/>
            <person name="Lutzoni F."/>
            <person name="Magnuson J."/>
            <person name="Mondo S."/>
            <person name="Nolan M."/>
            <person name="Ohm R."/>
            <person name="Pangilinan J."/>
            <person name="Park H.-J."/>
            <person name="Ramirez L."/>
            <person name="Alfaro M."/>
            <person name="Sun H."/>
            <person name="Tritt A."/>
            <person name="Yoshinaga Y."/>
            <person name="Zwiers L.-H."/>
            <person name="Turgeon B."/>
            <person name="Goodwin S."/>
            <person name="Spatafora J."/>
            <person name="Crous P."/>
            <person name="Grigoriev I."/>
        </authorList>
    </citation>
    <scope>NUCLEOTIDE SEQUENCE</scope>
    <source>
        <strain evidence="9">CBS 113818</strain>
    </source>
</reference>
<evidence type="ECO:0000256" key="4">
    <source>
        <dbReference type="ARBA" id="ARBA00022741"/>
    </source>
</evidence>
<evidence type="ECO:0000256" key="1">
    <source>
        <dbReference type="ARBA" id="ARBA00008276"/>
    </source>
</evidence>
<dbReference type="InterPro" id="IPR036565">
    <property type="entry name" value="Mur-like_cat_sf"/>
</dbReference>
<dbReference type="Gene3D" id="3.90.190.20">
    <property type="entry name" value="Mur ligase, C-terminal domain"/>
    <property type="match status" value="1"/>
</dbReference>
<feature type="compositionally biased region" description="Polar residues" evidence="7">
    <location>
        <begin position="530"/>
        <end position="568"/>
    </location>
</feature>
<dbReference type="GO" id="GO:0046872">
    <property type="term" value="F:metal ion binding"/>
    <property type="evidence" value="ECO:0007669"/>
    <property type="project" value="UniProtKB-KW"/>
</dbReference>
<gene>
    <name evidence="9" type="ORF">CC86DRAFT_311716</name>
</gene>